<dbReference type="GeneID" id="20716567"/>
<dbReference type="AlphaFoldDB" id="J4DQB0"/>
<name>J4DQB0_THEOR</name>
<sequence length="44" mass="5129">MSTFRHSPLLLCSLAEIPTLIYLFTNIYAHTPCLYLPINYSRKI</sequence>
<reference evidence="1 2" key="1">
    <citation type="journal article" date="2012" name="MBio">
        <title>Comparative genome analysis of three eukaryotic parasites with differing abilities to transform leukocytes reveals key mediators of Theileria-induced leukocyte transformation.</title>
        <authorList>
            <person name="Hayashida K."/>
            <person name="Hara Y."/>
            <person name="Abe T."/>
            <person name="Yamasaki C."/>
            <person name="Toyoda A."/>
            <person name="Kosuge T."/>
            <person name="Suzuki Y."/>
            <person name="Sato Y."/>
            <person name="Kawashima S."/>
            <person name="Katayama T."/>
            <person name="Wakaguri H."/>
            <person name="Inoue N."/>
            <person name="Homma K."/>
            <person name="Tada-Umezaki M."/>
            <person name="Yagi Y."/>
            <person name="Fujii Y."/>
            <person name="Habara T."/>
            <person name="Kanehisa M."/>
            <person name="Watanabe H."/>
            <person name="Ito K."/>
            <person name="Gojobori T."/>
            <person name="Sugawara H."/>
            <person name="Imanishi T."/>
            <person name="Weir W."/>
            <person name="Gardner M."/>
            <person name="Pain A."/>
            <person name="Shiels B."/>
            <person name="Hattori M."/>
            <person name="Nene V."/>
            <person name="Sugimoto C."/>
        </authorList>
    </citation>
    <scope>NUCLEOTIDE SEQUENCE [LARGE SCALE GENOMIC DNA]</scope>
    <source>
        <strain evidence="1 2">Shintoku</strain>
    </source>
</reference>
<keyword evidence="2" id="KW-1185">Reference proteome</keyword>
<evidence type="ECO:0000313" key="1">
    <source>
        <dbReference type="EMBL" id="BAM42139.1"/>
    </source>
</evidence>
<dbReference type="Proteomes" id="UP000003786">
    <property type="component" value="Chromosome 4"/>
</dbReference>
<organism evidence="1 2">
    <name type="scientific">Theileria orientalis strain Shintoku</name>
    <dbReference type="NCBI Taxonomy" id="869250"/>
    <lineage>
        <taxon>Eukaryota</taxon>
        <taxon>Sar</taxon>
        <taxon>Alveolata</taxon>
        <taxon>Apicomplexa</taxon>
        <taxon>Aconoidasida</taxon>
        <taxon>Piroplasmida</taxon>
        <taxon>Theileriidae</taxon>
        <taxon>Theileria</taxon>
    </lineage>
</organism>
<dbReference type="VEuPathDB" id="PiroplasmaDB:TOT_040000509"/>
<gene>
    <name evidence="1" type="ORF">TOT_040000509</name>
</gene>
<dbReference type="EMBL" id="AP011949">
    <property type="protein sequence ID" value="BAM42139.1"/>
    <property type="molecule type" value="Genomic_DNA"/>
</dbReference>
<evidence type="ECO:0000313" key="2">
    <source>
        <dbReference type="Proteomes" id="UP000003786"/>
    </source>
</evidence>
<dbReference type="KEGG" id="tot:TOT_040000509"/>
<proteinExistence type="predicted"/>
<accession>J4DQB0</accession>
<protein>
    <submittedName>
        <fullName evidence="1">Uncharacterized protein</fullName>
    </submittedName>
</protein>
<dbReference type="RefSeq" id="XP_009692440.1">
    <property type="nucleotide sequence ID" value="XM_009694145.1"/>
</dbReference>